<dbReference type="InterPro" id="IPR017930">
    <property type="entry name" value="Myb_dom"/>
</dbReference>
<evidence type="ECO:0000259" key="7">
    <source>
        <dbReference type="PROSITE" id="PS51294"/>
    </source>
</evidence>
<evidence type="ECO:0000256" key="4">
    <source>
        <dbReference type="ARBA" id="ARBA00023242"/>
    </source>
</evidence>
<dbReference type="PROSITE" id="PS50090">
    <property type="entry name" value="MYB_LIKE"/>
    <property type="match status" value="1"/>
</dbReference>
<gene>
    <name evidence="8" type="ORF">EJB05_51825</name>
</gene>
<keyword evidence="4" id="KW-0539">Nucleus</keyword>
<proteinExistence type="predicted"/>
<evidence type="ECO:0000256" key="2">
    <source>
        <dbReference type="ARBA" id="ARBA00023125"/>
    </source>
</evidence>
<dbReference type="Gene3D" id="1.10.10.60">
    <property type="entry name" value="Homeodomain-like"/>
    <property type="match status" value="1"/>
</dbReference>
<dbReference type="InterPro" id="IPR017884">
    <property type="entry name" value="SANT_dom"/>
</dbReference>
<reference evidence="8 9" key="1">
    <citation type="journal article" date="2019" name="Sci. Rep.">
        <title>A high-quality genome of Eragrostis curvula grass provides insights into Poaceae evolution and supports new strategies to enhance forage quality.</title>
        <authorList>
            <person name="Carballo J."/>
            <person name="Santos B.A.C.M."/>
            <person name="Zappacosta D."/>
            <person name="Garbus I."/>
            <person name="Selva J.P."/>
            <person name="Gallo C.A."/>
            <person name="Diaz A."/>
            <person name="Albertini E."/>
            <person name="Caccamo M."/>
            <person name="Echenique V."/>
        </authorList>
    </citation>
    <scope>NUCLEOTIDE SEQUENCE [LARGE SCALE GENOMIC DNA]</scope>
    <source>
        <strain evidence="9">cv. Victoria</strain>
        <tissue evidence="8">Leaf</tissue>
    </source>
</reference>
<name>A0A5J9SUQ7_9POAL</name>
<dbReference type="Gramene" id="TVU02664">
    <property type="protein sequence ID" value="TVU02664"/>
    <property type="gene ID" value="EJB05_51825"/>
</dbReference>
<feature type="domain" description="HTH myb-type" evidence="7">
    <location>
        <begin position="102"/>
        <end position="154"/>
    </location>
</feature>
<dbReference type="PANTHER" id="PTHR44042:SF11">
    <property type="entry name" value="OS06G0173800 PROTEIN"/>
    <property type="match status" value="1"/>
</dbReference>
<accession>A0A5J9SUQ7</accession>
<keyword evidence="1" id="KW-0805">Transcription regulation</keyword>
<dbReference type="PROSITE" id="PS51293">
    <property type="entry name" value="SANT"/>
    <property type="match status" value="1"/>
</dbReference>
<dbReference type="PANTHER" id="PTHR44042">
    <property type="entry name" value="DUPLICATED HOMEODOMAIN-LIKE SUPERFAMILY PROTEIN-RELATED"/>
    <property type="match status" value="1"/>
</dbReference>
<feature type="domain" description="SANT" evidence="6">
    <location>
        <begin position="103"/>
        <end position="154"/>
    </location>
</feature>
<evidence type="ECO:0000313" key="9">
    <source>
        <dbReference type="Proteomes" id="UP000324897"/>
    </source>
</evidence>
<dbReference type="SUPFAM" id="SSF46689">
    <property type="entry name" value="Homeodomain-like"/>
    <property type="match status" value="1"/>
</dbReference>
<dbReference type="SMART" id="SM00717">
    <property type="entry name" value="SANT"/>
    <property type="match status" value="1"/>
</dbReference>
<dbReference type="GO" id="GO:0003677">
    <property type="term" value="F:DNA binding"/>
    <property type="evidence" value="ECO:0007669"/>
    <property type="project" value="UniProtKB-KW"/>
</dbReference>
<evidence type="ECO:0000256" key="1">
    <source>
        <dbReference type="ARBA" id="ARBA00023015"/>
    </source>
</evidence>
<protein>
    <submittedName>
        <fullName evidence="8">Uncharacterized protein</fullName>
    </submittedName>
</protein>
<dbReference type="Proteomes" id="UP000324897">
    <property type="component" value="Unassembled WGS sequence"/>
</dbReference>
<organism evidence="8 9">
    <name type="scientific">Eragrostis curvula</name>
    <name type="common">weeping love grass</name>
    <dbReference type="NCBI Taxonomy" id="38414"/>
    <lineage>
        <taxon>Eukaryota</taxon>
        <taxon>Viridiplantae</taxon>
        <taxon>Streptophyta</taxon>
        <taxon>Embryophyta</taxon>
        <taxon>Tracheophyta</taxon>
        <taxon>Spermatophyta</taxon>
        <taxon>Magnoliopsida</taxon>
        <taxon>Liliopsida</taxon>
        <taxon>Poales</taxon>
        <taxon>Poaceae</taxon>
        <taxon>PACMAD clade</taxon>
        <taxon>Chloridoideae</taxon>
        <taxon>Eragrostideae</taxon>
        <taxon>Eragrostidinae</taxon>
        <taxon>Eragrostis</taxon>
    </lineage>
</organism>
<dbReference type="OrthoDB" id="627701at2759"/>
<dbReference type="NCBIfam" id="TIGR01557">
    <property type="entry name" value="myb_SHAQKYF"/>
    <property type="match status" value="1"/>
</dbReference>
<dbReference type="AlphaFoldDB" id="A0A5J9SUQ7"/>
<dbReference type="CDD" id="cd00167">
    <property type="entry name" value="SANT"/>
    <property type="match status" value="1"/>
</dbReference>
<dbReference type="Pfam" id="PF00249">
    <property type="entry name" value="Myb_DNA-binding"/>
    <property type="match status" value="1"/>
</dbReference>
<dbReference type="EMBL" id="RWGY01000294">
    <property type="protein sequence ID" value="TVU02664.1"/>
    <property type="molecule type" value="Genomic_DNA"/>
</dbReference>
<sequence>AYKYRTCACHSLHPNNTLHTLHLQLYLDILAEMLQRQEKSGSGPAVGDIDLNKNIWVSEEDPSMGDMEMMRGSLTTEDTTSSRKVVPKPSMQLPDVQLTENNKRSWSIEEHKLFLRGLRVYGRGGWKNISRHFVKTRTPVQVSSHAQKYFRRLEGTAAKQRHSINDVGLYDVDPWMACNSKGQEAPTFPGGSYNLNSYTHGHASTQPAMNNLTQAWPPFVYNNNHASTSHATFYGDQQIGYFASTPPMEGTVRNVIPRDQQGAFAPEDNQTAITSSRYNMIVDVL</sequence>
<dbReference type="InterPro" id="IPR009057">
    <property type="entry name" value="Homeodomain-like_sf"/>
</dbReference>
<dbReference type="PROSITE" id="PS51294">
    <property type="entry name" value="HTH_MYB"/>
    <property type="match status" value="1"/>
</dbReference>
<feature type="non-terminal residue" evidence="8">
    <location>
        <position position="1"/>
    </location>
</feature>
<keyword evidence="9" id="KW-1185">Reference proteome</keyword>
<keyword evidence="3" id="KW-0804">Transcription</keyword>
<feature type="domain" description="Myb-like" evidence="5">
    <location>
        <begin position="98"/>
        <end position="150"/>
    </location>
</feature>
<evidence type="ECO:0000259" key="6">
    <source>
        <dbReference type="PROSITE" id="PS51293"/>
    </source>
</evidence>
<evidence type="ECO:0000256" key="3">
    <source>
        <dbReference type="ARBA" id="ARBA00023163"/>
    </source>
</evidence>
<keyword evidence="2" id="KW-0238">DNA-binding</keyword>
<dbReference type="InterPro" id="IPR001005">
    <property type="entry name" value="SANT/Myb"/>
</dbReference>
<evidence type="ECO:0000259" key="5">
    <source>
        <dbReference type="PROSITE" id="PS50090"/>
    </source>
</evidence>
<dbReference type="InterPro" id="IPR006447">
    <property type="entry name" value="Myb_dom_plants"/>
</dbReference>
<comment type="caution">
    <text evidence="8">The sequence shown here is derived from an EMBL/GenBank/DDBJ whole genome shotgun (WGS) entry which is preliminary data.</text>
</comment>
<evidence type="ECO:0000313" key="8">
    <source>
        <dbReference type="EMBL" id="TVU02664.1"/>
    </source>
</evidence>